<dbReference type="Proteomes" id="UP000215902">
    <property type="component" value="Unassembled WGS sequence"/>
</dbReference>
<dbReference type="InterPro" id="IPR018615">
    <property type="entry name" value="Ribosomal_mL55"/>
</dbReference>
<accession>A0A267G4N7</accession>
<dbReference type="GO" id="GO:0005762">
    <property type="term" value="C:mitochondrial large ribosomal subunit"/>
    <property type="evidence" value="ECO:0007669"/>
    <property type="project" value="InterPro"/>
</dbReference>
<evidence type="ECO:0000313" key="2">
    <source>
        <dbReference type="Proteomes" id="UP000215902"/>
    </source>
</evidence>
<organism evidence="1 2">
    <name type="scientific">Macrostomum lignano</name>
    <dbReference type="NCBI Taxonomy" id="282301"/>
    <lineage>
        <taxon>Eukaryota</taxon>
        <taxon>Metazoa</taxon>
        <taxon>Spiralia</taxon>
        <taxon>Lophotrochozoa</taxon>
        <taxon>Platyhelminthes</taxon>
        <taxon>Rhabditophora</taxon>
        <taxon>Macrostomorpha</taxon>
        <taxon>Macrostomida</taxon>
        <taxon>Macrostomidae</taxon>
        <taxon>Macrostomum</taxon>
    </lineage>
</organism>
<dbReference type="Gene3D" id="6.20.130.20">
    <property type="entry name" value="Mitochondrial ribosomal protein L55"/>
    <property type="match status" value="1"/>
</dbReference>
<protein>
    <recommendedName>
        <fullName evidence="3">39S ribosomal protein L55, mitochondrial</fullName>
    </recommendedName>
</protein>
<dbReference type="InterPro" id="IPR044884">
    <property type="entry name" value="Ribosomal_mL55_sf"/>
</dbReference>
<dbReference type="AlphaFoldDB" id="A0A267G4N7"/>
<dbReference type="PANTHER" id="PTHR34095:SF1">
    <property type="entry name" value="LARGE RIBOSOMAL SUBUNIT PROTEIN ML55"/>
    <property type="match status" value="1"/>
</dbReference>
<dbReference type="GO" id="GO:0006412">
    <property type="term" value="P:translation"/>
    <property type="evidence" value="ECO:0007669"/>
    <property type="project" value="TreeGrafter"/>
</dbReference>
<evidence type="ECO:0000313" key="1">
    <source>
        <dbReference type="EMBL" id="PAA80289.1"/>
    </source>
</evidence>
<keyword evidence="2" id="KW-1185">Reference proteome</keyword>
<dbReference type="EMBL" id="NIVC01000591">
    <property type="protein sequence ID" value="PAA80289.1"/>
    <property type="molecule type" value="Genomic_DNA"/>
</dbReference>
<feature type="non-terminal residue" evidence="1">
    <location>
        <position position="1"/>
    </location>
</feature>
<dbReference type="OrthoDB" id="9986315at2759"/>
<evidence type="ECO:0008006" key="3">
    <source>
        <dbReference type="Google" id="ProtNLM"/>
    </source>
</evidence>
<comment type="caution">
    <text evidence="1">The sequence shown here is derived from an EMBL/GenBank/DDBJ whole genome shotgun (WGS) entry which is preliminary data.</text>
</comment>
<dbReference type="GO" id="GO:0003735">
    <property type="term" value="F:structural constituent of ribosome"/>
    <property type="evidence" value="ECO:0007669"/>
    <property type="project" value="InterPro"/>
</dbReference>
<dbReference type="STRING" id="282301.A0A267G4N7"/>
<dbReference type="Pfam" id="PF09776">
    <property type="entry name" value="Mitoc_L55"/>
    <property type="match status" value="1"/>
</dbReference>
<reference evidence="1 2" key="1">
    <citation type="submission" date="2017-06" db="EMBL/GenBank/DDBJ databases">
        <title>A platform for efficient transgenesis in Macrostomum lignano, a flatworm model organism for stem cell research.</title>
        <authorList>
            <person name="Berezikov E."/>
        </authorList>
    </citation>
    <scope>NUCLEOTIDE SEQUENCE [LARGE SCALE GENOMIC DNA]</scope>
    <source>
        <strain evidence="1">DV1</strain>
        <tissue evidence="1">Whole organism</tissue>
    </source>
</reference>
<gene>
    <name evidence="1" type="ORF">BOX15_Mlig018495g2</name>
</gene>
<proteinExistence type="predicted"/>
<dbReference type="PANTHER" id="PTHR34095">
    <property type="entry name" value="39S RIBOSOMAL PROTEIN L55, MITOCHONDRIAL"/>
    <property type="match status" value="1"/>
</dbReference>
<sequence>EQRMSAQLQRLWSQLAPQSRQLSALLTCIRGNAHRASLAPIRRRHFPRQYPGVLLLQPDGSTIRLRYTEPRCVLHMPVDISTCSAAVRAKKLAGRQPKIAVRRVEEFEDTFDADELLNEAEMAKPGRFK</sequence>
<name>A0A267G4N7_9PLAT</name>